<protein>
    <submittedName>
        <fullName evidence="2">Uncharacterized protein</fullName>
    </submittedName>
</protein>
<accession>A0A927EBP5</accession>
<proteinExistence type="predicted"/>
<evidence type="ECO:0000256" key="1">
    <source>
        <dbReference type="SAM" id="SignalP"/>
    </source>
</evidence>
<reference evidence="2" key="1">
    <citation type="submission" date="2020-09" db="EMBL/GenBank/DDBJ databases">
        <title>Bosea spartocytisi sp. nov. a root nodule endophyte of Spartocytisus supranubius in the high mountain ecosystem fo the Teide National Park (Canary Islands, Spain).</title>
        <authorList>
            <person name="Pulido-Suarez L."/>
            <person name="Peix A."/>
            <person name="Igual J.M."/>
            <person name="Socas-Perez N."/>
            <person name="Velazquez E."/>
            <person name="Flores-Felix J.D."/>
            <person name="Leon-Barrios M."/>
        </authorList>
    </citation>
    <scope>NUCLEOTIDE SEQUENCE</scope>
    <source>
        <strain evidence="2">SSUT16</strain>
    </source>
</reference>
<feature type="chain" id="PRO_5037874954" evidence="1">
    <location>
        <begin position="30"/>
        <end position="197"/>
    </location>
</feature>
<keyword evidence="1" id="KW-0732">Signal</keyword>
<name>A0A927EBP5_9HYPH</name>
<dbReference type="RefSeq" id="WP_051987715.1">
    <property type="nucleotide sequence ID" value="NZ_JACXWY010000014.1"/>
</dbReference>
<dbReference type="EMBL" id="JACXWY010000014">
    <property type="protein sequence ID" value="MBD3847952.1"/>
    <property type="molecule type" value="Genomic_DNA"/>
</dbReference>
<organism evidence="2 3">
    <name type="scientific">Bosea spartocytisi</name>
    <dbReference type="NCBI Taxonomy" id="2773451"/>
    <lineage>
        <taxon>Bacteria</taxon>
        <taxon>Pseudomonadati</taxon>
        <taxon>Pseudomonadota</taxon>
        <taxon>Alphaproteobacteria</taxon>
        <taxon>Hyphomicrobiales</taxon>
        <taxon>Boseaceae</taxon>
        <taxon>Bosea</taxon>
    </lineage>
</organism>
<sequence>MARSLSSRLLLATSALTTVLLLGAGAAQAGGCHGSACYNLVSTPPVYGTVDETYQVQPPQVQRHVVPAEYETVTDTVMIAPARQIPRHRAAVYDTVTEKVLISPATRRWEVTRDAWGRTVGCWVDVPAQYGYQSRRVEVSPATVEYETVPAVYTQRQRRVMVRPTQVVREEIPAVYETRQRQVLVSPGSQYWSRARY</sequence>
<dbReference type="Proteomes" id="UP000619295">
    <property type="component" value="Unassembled WGS sequence"/>
</dbReference>
<keyword evidence="3" id="KW-1185">Reference proteome</keyword>
<evidence type="ECO:0000313" key="2">
    <source>
        <dbReference type="EMBL" id="MBD3847952.1"/>
    </source>
</evidence>
<comment type="caution">
    <text evidence="2">The sequence shown here is derived from an EMBL/GenBank/DDBJ whole genome shotgun (WGS) entry which is preliminary data.</text>
</comment>
<feature type="signal peptide" evidence="1">
    <location>
        <begin position="1"/>
        <end position="29"/>
    </location>
</feature>
<dbReference type="AlphaFoldDB" id="A0A927EBP5"/>
<gene>
    <name evidence="2" type="ORF">IED13_19810</name>
</gene>
<evidence type="ECO:0000313" key="3">
    <source>
        <dbReference type="Proteomes" id="UP000619295"/>
    </source>
</evidence>